<sequence length="107" mass="11877">MSVLRTIAARRSPLISYSITQRANLHQTIARAAGKESALGDEGRSEEIENHKQDLLQKQKDGKGHWKEQLASDSESIVKADRGEVDASAETIKKLQDETAKLAHEKK</sequence>
<evidence type="ECO:0000313" key="3">
    <source>
        <dbReference type="Proteomes" id="UP000799324"/>
    </source>
</evidence>
<dbReference type="OrthoDB" id="529205at2759"/>
<organism evidence="2 3">
    <name type="scientific">Lophiostoma macrostomum CBS 122681</name>
    <dbReference type="NCBI Taxonomy" id="1314788"/>
    <lineage>
        <taxon>Eukaryota</taxon>
        <taxon>Fungi</taxon>
        <taxon>Dikarya</taxon>
        <taxon>Ascomycota</taxon>
        <taxon>Pezizomycotina</taxon>
        <taxon>Dothideomycetes</taxon>
        <taxon>Pleosporomycetidae</taxon>
        <taxon>Pleosporales</taxon>
        <taxon>Lophiostomataceae</taxon>
        <taxon>Lophiostoma</taxon>
    </lineage>
</organism>
<evidence type="ECO:0000313" key="2">
    <source>
        <dbReference type="EMBL" id="KAF2656524.1"/>
    </source>
</evidence>
<feature type="compositionally biased region" description="Basic and acidic residues" evidence="1">
    <location>
        <begin position="41"/>
        <end position="87"/>
    </location>
</feature>
<dbReference type="EMBL" id="MU004335">
    <property type="protein sequence ID" value="KAF2656524.1"/>
    <property type="molecule type" value="Genomic_DNA"/>
</dbReference>
<keyword evidence="3" id="KW-1185">Reference proteome</keyword>
<evidence type="ECO:0000256" key="1">
    <source>
        <dbReference type="SAM" id="MobiDB-lite"/>
    </source>
</evidence>
<reference evidence="2" key="1">
    <citation type="journal article" date="2020" name="Stud. Mycol.">
        <title>101 Dothideomycetes genomes: a test case for predicting lifestyles and emergence of pathogens.</title>
        <authorList>
            <person name="Haridas S."/>
            <person name="Albert R."/>
            <person name="Binder M."/>
            <person name="Bloem J."/>
            <person name="Labutti K."/>
            <person name="Salamov A."/>
            <person name="Andreopoulos B."/>
            <person name="Baker S."/>
            <person name="Barry K."/>
            <person name="Bills G."/>
            <person name="Bluhm B."/>
            <person name="Cannon C."/>
            <person name="Castanera R."/>
            <person name="Culley D."/>
            <person name="Daum C."/>
            <person name="Ezra D."/>
            <person name="Gonzalez J."/>
            <person name="Henrissat B."/>
            <person name="Kuo A."/>
            <person name="Liang C."/>
            <person name="Lipzen A."/>
            <person name="Lutzoni F."/>
            <person name="Magnuson J."/>
            <person name="Mondo S."/>
            <person name="Nolan M."/>
            <person name="Ohm R."/>
            <person name="Pangilinan J."/>
            <person name="Park H.-J."/>
            <person name="Ramirez L."/>
            <person name="Alfaro M."/>
            <person name="Sun H."/>
            <person name="Tritt A."/>
            <person name="Yoshinaga Y."/>
            <person name="Zwiers L.-H."/>
            <person name="Turgeon B."/>
            <person name="Goodwin S."/>
            <person name="Spatafora J."/>
            <person name="Crous P."/>
            <person name="Grigoriev I."/>
        </authorList>
    </citation>
    <scope>NUCLEOTIDE SEQUENCE</scope>
    <source>
        <strain evidence="2">CBS 122681</strain>
    </source>
</reference>
<gene>
    <name evidence="2" type="ORF">K491DRAFT_715287</name>
</gene>
<feature type="region of interest" description="Disordered" evidence="1">
    <location>
        <begin position="34"/>
        <end position="87"/>
    </location>
</feature>
<dbReference type="AlphaFoldDB" id="A0A6A6TD16"/>
<name>A0A6A6TD16_9PLEO</name>
<proteinExistence type="predicted"/>
<dbReference type="Proteomes" id="UP000799324">
    <property type="component" value="Unassembled WGS sequence"/>
</dbReference>
<protein>
    <submittedName>
        <fullName evidence="2">Uncharacterized protein</fullName>
    </submittedName>
</protein>
<accession>A0A6A6TD16</accession>